<dbReference type="eggNOG" id="COG2801">
    <property type="taxonomic scope" value="Bacteria"/>
</dbReference>
<accession>D2UC10</accession>
<proteinExistence type="predicted"/>
<evidence type="ECO:0000313" key="2">
    <source>
        <dbReference type="EMBL" id="CBA15198.1"/>
    </source>
</evidence>
<dbReference type="EMBL" id="FP565176">
    <property type="protein sequence ID" value="CBA15198.1"/>
    <property type="molecule type" value="Genomic_DNA"/>
</dbReference>
<keyword evidence="3" id="KW-1185">Reference proteome</keyword>
<gene>
    <name evidence="2" type="ordered locus">XALc_0680</name>
</gene>
<dbReference type="InterPro" id="IPR012337">
    <property type="entry name" value="RNaseH-like_sf"/>
</dbReference>
<reference evidence="2 3" key="1">
    <citation type="journal article" date="2009" name="BMC Genomics">
        <title>The complete genome sequence of Xanthomonas albilineans provides new insights into the reductive genome evolution of the xylem-limited Xanthomonadaceae.</title>
        <authorList>
            <person name="Pieretti I."/>
            <person name="Royer M."/>
            <person name="Barbe V."/>
            <person name="Carrere S."/>
            <person name="Koebnik R."/>
            <person name="Cociancich S."/>
            <person name="Couloux A."/>
            <person name="Darrasse A."/>
            <person name="Gouzy J."/>
            <person name="Jacques M.A."/>
            <person name="Lauber E."/>
            <person name="Manceau C."/>
            <person name="Mangenot S."/>
            <person name="Poussier S."/>
            <person name="Segurens B."/>
            <person name="Szurek B."/>
            <person name="Verdier V."/>
            <person name="Arlat M."/>
            <person name="Rott P."/>
        </authorList>
    </citation>
    <scope>NUCLEOTIDE SEQUENCE [LARGE SCALE GENOMIC DNA]</scope>
    <source>
        <strain evidence="3">GPE PC73 / CFBP 7063</strain>
    </source>
</reference>
<dbReference type="AlphaFoldDB" id="D2UC10"/>
<feature type="domain" description="Integrase catalytic" evidence="1">
    <location>
        <begin position="26"/>
        <end position="80"/>
    </location>
</feature>
<dbReference type="InterPro" id="IPR001584">
    <property type="entry name" value="Integrase_cat-core"/>
</dbReference>
<evidence type="ECO:0000259" key="1">
    <source>
        <dbReference type="Pfam" id="PF13333"/>
    </source>
</evidence>
<organism evidence="2 3">
    <name type="scientific">Xanthomonas albilineans (strain GPE PC73 / CFBP 7063)</name>
    <dbReference type="NCBI Taxonomy" id="380358"/>
    <lineage>
        <taxon>Bacteria</taxon>
        <taxon>Pseudomonadati</taxon>
        <taxon>Pseudomonadota</taxon>
        <taxon>Gammaproteobacteria</taxon>
        <taxon>Lysobacterales</taxon>
        <taxon>Lysobacteraceae</taxon>
        <taxon>Xanthomonas</taxon>
    </lineage>
</organism>
<sequence length="86" mass="9891">MAWIADAKLTRSMSRKSCSPDNAAREGSFGRLKTELFYARSWLSTTSEDFITALHSYILWYNADRINISLRARSPIEYRRNLGLAT</sequence>
<dbReference type="Proteomes" id="UP000001890">
    <property type="component" value="Chromosome"/>
</dbReference>
<evidence type="ECO:0000313" key="3">
    <source>
        <dbReference type="Proteomes" id="UP000001890"/>
    </source>
</evidence>
<dbReference type="KEGG" id="xal:XALC_0680"/>
<dbReference type="SUPFAM" id="SSF53098">
    <property type="entry name" value="Ribonuclease H-like"/>
    <property type="match status" value="1"/>
</dbReference>
<protein>
    <submittedName>
        <fullName evidence="2">Hypothetical integrase, catalytic region protein</fullName>
    </submittedName>
</protein>
<name>D2UC10_XANAP</name>
<dbReference type="Pfam" id="PF13333">
    <property type="entry name" value="rve_2"/>
    <property type="match status" value="1"/>
</dbReference>
<dbReference type="STRING" id="380358.XALC_0680"/>
<dbReference type="GO" id="GO:0015074">
    <property type="term" value="P:DNA integration"/>
    <property type="evidence" value="ECO:0007669"/>
    <property type="project" value="InterPro"/>
</dbReference>